<reference evidence="2" key="2">
    <citation type="journal article" date="2017" name="Nat. Plants">
        <title>The Aegilops tauschii genome reveals multiple impacts of transposons.</title>
        <authorList>
            <person name="Zhao G."/>
            <person name="Zou C."/>
            <person name="Li K."/>
            <person name="Wang K."/>
            <person name="Li T."/>
            <person name="Gao L."/>
            <person name="Zhang X."/>
            <person name="Wang H."/>
            <person name="Yang Z."/>
            <person name="Liu X."/>
            <person name="Jiang W."/>
            <person name="Mao L."/>
            <person name="Kong X."/>
            <person name="Jiao Y."/>
            <person name="Jia J."/>
        </authorList>
    </citation>
    <scope>NUCLEOTIDE SEQUENCE [LARGE SCALE GENOMIC DNA]</scope>
    <source>
        <strain evidence="2">cv. AL8/78</strain>
    </source>
</reference>
<dbReference type="EnsemblPlants" id="AET3Gv20310500.23">
    <property type="protein sequence ID" value="AET3Gv20310500.23"/>
    <property type="gene ID" value="AET3Gv20310500"/>
</dbReference>
<name>A0A453EDY8_AEGTS</name>
<protein>
    <submittedName>
        <fullName evidence="1">Uncharacterized protein</fullName>
    </submittedName>
</protein>
<reference evidence="1" key="5">
    <citation type="journal article" date="2021" name="G3 (Bethesda)">
        <title>Aegilops tauschii genome assembly Aet v5.0 features greater sequence contiguity and improved annotation.</title>
        <authorList>
            <person name="Wang L."/>
            <person name="Zhu T."/>
            <person name="Rodriguez J.C."/>
            <person name="Deal K.R."/>
            <person name="Dubcovsky J."/>
            <person name="McGuire P.E."/>
            <person name="Lux T."/>
            <person name="Spannagl M."/>
            <person name="Mayer K.F.X."/>
            <person name="Baldrich P."/>
            <person name="Meyers B.C."/>
            <person name="Huo N."/>
            <person name="Gu Y.Q."/>
            <person name="Zhou H."/>
            <person name="Devos K.M."/>
            <person name="Bennetzen J.L."/>
            <person name="Unver T."/>
            <person name="Budak H."/>
            <person name="Gulick P.J."/>
            <person name="Galiba G."/>
            <person name="Kalapos B."/>
            <person name="Nelson D.R."/>
            <person name="Li P."/>
            <person name="You F.M."/>
            <person name="Luo M.C."/>
            <person name="Dvorak J."/>
        </authorList>
    </citation>
    <scope>NUCLEOTIDE SEQUENCE [LARGE SCALE GENOMIC DNA]</scope>
    <source>
        <strain evidence="1">cv. AL8/78</strain>
    </source>
</reference>
<sequence length="52" mass="6310">MLTKQKLHQSQIIHLISKKKRKREQLTHQCPIEKLWIVRELAIPDLNQKHKC</sequence>
<reference evidence="2" key="1">
    <citation type="journal article" date="2014" name="Science">
        <title>Ancient hybridizations among the ancestral genomes of bread wheat.</title>
        <authorList>
            <consortium name="International Wheat Genome Sequencing Consortium,"/>
            <person name="Marcussen T."/>
            <person name="Sandve S.R."/>
            <person name="Heier L."/>
            <person name="Spannagl M."/>
            <person name="Pfeifer M."/>
            <person name="Jakobsen K.S."/>
            <person name="Wulff B.B."/>
            <person name="Steuernagel B."/>
            <person name="Mayer K.F."/>
            <person name="Olsen O.A."/>
        </authorList>
    </citation>
    <scope>NUCLEOTIDE SEQUENCE [LARGE SCALE GENOMIC DNA]</scope>
    <source>
        <strain evidence="2">cv. AL8/78</strain>
    </source>
</reference>
<evidence type="ECO:0000313" key="2">
    <source>
        <dbReference type="Proteomes" id="UP000015105"/>
    </source>
</evidence>
<dbReference type="AlphaFoldDB" id="A0A453EDY8"/>
<dbReference type="EnsemblPlants" id="AET3Gv20310500.22">
    <property type="protein sequence ID" value="AET3Gv20310500.22"/>
    <property type="gene ID" value="AET3Gv20310500"/>
</dbReference>
<evidence type="ECO:0000313" key="1">
    <source>
        <dbReference type="EnsemblPlants" id="AET3Gv20310500.23"/>
    </source>
</evidence>
<dbReference type="Proteomes" id="UP000015105">
    <property type="component" value="Chromosome 3D"/>
</dbReference>
<dbReference type="Gramene" id="AET3Gv20310500.23">
    <property type="protein sequence ID" value="AET3Gv20310500.23"/>
    <property type="gene ID" value="AET3Gv20310500"/>
</dbReference>
<reference evidence="1" key="4">
    <citation type="submission" date="2019-03" db="UniProtKB">
        <authorList>
            <consortium name="EnsemblPlants"/>
        </authorList>
    </citation>
    <scope>IDENTIFICATION</scope>
</reference>
<reference evidence="1" key="3">
    <citation type="journal article" date="2017" name="Nature">
        <title>Genome sequence of the progenitor of the wheat D genome Aegilops tauschii.</title>
        <authorList>
            <person name="Luo M.C."/>
            <person name="Gu Y.Q."/>
            <person name="Puiu D."/>
            <person name="Wang H."/>
            <person name="Twardziok S.O."/>
            <person name="Deal K.R."/>
            <person name="Huo N."/>
            <person name="Zhu T."/>
            <person name="Wang L."/>
            <person name="Wang Y."/>
            <person name="McGuire P.E."/>
            <person name="Liu S."/>
            <person name="Long H."/>
            <person name="Ramasamy R.K."/>
            <person name="Rodriguez J.C."/>
            <person name="Van S.L."/>
            <person name="Yuan L."/>
            <person name="Wang Z."/>
            <person name="Xia Z."/>
            <person name="Xiao L."/>
            <person name="Anderson O.D."/>
            <person name="Ouyang S."/>
            <person name="Liang Y."/>
            <person name="Zimin A.V."/>
            <person name="Pertea G."/>
            <person name="Qi P."/>
            <person name="Bennetzen J.L."/>
            <person name="Dai X."/>
            <person name="Dawson M.W."/>
            <person name="Muller H.G."/>
            <person name="Kugler K."/>
            <person name="Rivarola-Duarte L."/>
            <person name="Spannagl M."/>
            <person name="Mayer K.F.X."/>
            <person name="Lu F.H."/>
            <person name="Bevan M.W."/>
            <person name="Leroy P."/>
            <person name="Li P."/>
            <person name="You F.M."/>
            <person name="Sun Q."/>
            <person name="Liu Z."/>
            <person name="Lyons E."/>
            <person name="Wicker T."/>
            <person name="Salzberg S.L."/>
            <person name="Devos K.M."/>
            <person name="Dvorak J."/>
        </authorList>
    </citation>
    <scope>NUCLEOTIDE SEQUENCE [LARGE SCALE GENOMIC DNA]</scope>
    <source>
        <strain evidence="1">cv. AL8/78</strain>
    </source>
</reference>
<dbReference type="Gramene" id="AET3Gv20310500.22">
    <property type="protein sequence ID" value="AET3Gv20310500.22"/>
    <property type="gene ID" value="AET3Gv20310500"/>
</dbReference>
<organism evidence="1 2">
    <name type="scientific">Aegilops tauschii subsp. strangulata</name>
    <name type="common">Goatgrass</name>
    <dbReference type="NCBI Taxonomy" id="200361"/>
    <lineage>
        <taxon>Eukaryota</taxon>
        <taxon>Viridiplantae</taxon>
        <taxon>Streptophyta</taxon>
        <taxon>Embryophyta</taxon>
        <taxon>Tracheophyta</taxon>
        <taxon>Spermatophyta</taxon>
        <taxon>Magnoliopsida</taxon>
        <taxon>Liliopsida</taxon>
        <taxon>Poales</taxon>
        <taxon>Poaceae</taxon>
        <taxon>BOP clade</taxon>
        <taxon>Pooideae</taxon>
        <taxon>Triticodae</taxon>
        <taxon>Triticeae</taxon>
        <taxon>Triticinae</taxon>
        <taxon>Aegilops</taxon>
    </lineage>
</organism>
<keyword evidence="2" id="KW-1185">Reference proteome</keyword>
<accession>A0A453EDY8</accession>
<proteinExistence type="predicted"/>